<reference evidence="1" key="1">
    <citation type="submission" date="2025-05" db="UniProtKB">
        <authorList>
            <consortium name="Ensembl"/>
        </authorList>
    </citation>
    <scope>IDENTIFICATION</scope>
</reference>
<dbReference type="AlphaFoldDB" id="A0A8D0XA07"/>
<dbReference type="Ensembl" id="ENSSSCT00025072704.1">
    <property type="protein sequence ID" value="ENSSSCP00025031497.1"/>
    <property type="gene ID" value="ENSSSCG00025053082.1"/>
</dbReference>
<dbReference type="Proteomes" id="UP000694722">
    <property type="component" value="Unplaced"/>
</dbReference>
<dbReference type="Proteomes" id="UP000694570">
    <property type="component" value="Unplaced"/>
</dbReference>
<accession>A0A8D0XA07</accession>
<protein>
    <submittedName>
        <fullName evidence="1">RGP1 homolog, RAB6A GEF complex partner 1</fullName>
    </submittedName>
</protein>
<evidence type="ECO:0000313" key="1">
    <source>
        <dbReference type="Ensembl" id="ENSSSCP00030031758.1"/>
    </source>
</evidence>
<dbReference type="PANTHER" id="PTHR12507">
    <property type="entry name" value="REDUCED GROWTH PHENOTYPE 1 RGP1, YEAST -RELATED"/>
    <property type="match status" value="1"/>
</dbReference>
<dbReference type="Ensembl" id="ENSSSCT00040019279.1">
    <property type="protein sequence ID" value="ENSSSCP00040007960.1"/>
    <property type="gene ID" value="ENSSSCG00040014413.1"/>
</dbReference>
<gene>
    <name evidence="1" type="primary">RGP1</name>
</gene>
<sequence>LHHHFVAHCALIAGKGYLTGVGDITLYSPFFSHPPFSFLLPIYFSGFNGFSLGFWILWNGGHPSPCVDLLSVVGSLGEPLRGQELPSDVPFSSSHSEALAWASAQIHCQFHASESRVALPPPDSSQPDVQPESQTVFLPHRGERGQCILSTPPKILFCDLRLDPGESKSYSYSEVLPIEGPPSFRGQSVKYVYKLTIGCQRVNSPITLLRVPLRVLVLTGLQDVQFPQDEAVAPSSPFLEEDEGGKKDSWLAELAGERLMAATSCRSLHLYNISDGRGKVGTFGIFKSVYRLGEDVVGTLNLGEGTVACLQFSVSLQTEERVQPEYQRRRGAGGAPSVSHVTHARHQESCLHTTRTSFSLPIPLSSTPGFCTAIVSLKWRLHFEFVTSREPGLVLLPPTEQPEPVTWTGPEQVPVDTFSWDLPIKVLPTSPTLASYAAPGPSTSTITI</sequence>
<organism evidence="1 2">
    <name type="scientific">Sus scrofa</name>
    <name type="common">Pig</name>
    <dbReference type="NCBI Taxonomy" id="9823"/>
    <lineage>
        <taxon>Eukaryota</taxon>
        <taxon>Metazoa</taxon>
        <taxon>Chordata</taxon>
        <taxon>Craniata</taxon>
        <taxon>Vertebrata</taxon>
        <taxon>Euteleostomi</taxon>
        <taxon>Mammalia</taxon>
        <taxon>Eutheria</taxon>
        <taxon>Laurasiatheria</taxon>
        <taxon>Artiodactyla</taxon>
        <taxon>Suina</taxon>
        <taxon>Suidae</taxon>
        <taxon>Sus</taxon>
    </lineage>
</organism>
<name>A0A8D0XA07_PIG</name>
<dbReference type="InterPro" id="IPR014848">
    <property type="entry name" value="Rgp1"/>
</dbReference>
<dbReference type="Ensembl" id="ENSSSCT00030069605.1">
    <property type="protein sequence ID" value="ENSSSCP00030031758.1"/>
    <property type="gene ID" value="ENSSSCG00030049934.1"/>
</dbReference>
<dbReference type="Proteomes" id="UP000694727">
    <property type="component" value="Unplaced"/>
</dbReference>
<dbReference type="Pfam" id="PF08737">
    <property type="entry name" value="Rgp1"/>
    <property type="match status" value="2"/>
</dbReference>
<evidence type="ECO:0000313" key="2">
    <source>
        <dbReference type="Proteomes" id="UP000694570"/>
    </source>
</evidence>
<proteinExistence type="predicted"/>